<proteinExistence type="predicted"/>
<gene>
    <name evidence="2" type="ORF">GCM10011322_15530</name>
</gene>
<evidence type="ECO:0000313" key="2">
    <source>
        <dbReference type="EMBL" id="GGK29916.1"/>
    </source>
</evidence>
<sequence>MPSSLPPPKFADAALETTVVPAGTRFKRIIWRHFTDPLGCGRSPSRFSDPRTSLPEADRYGVVYLGSSTSVCFLEAIQRDRAVGSFAGFAIGLGELRERVIATIDAARDLAVLDLTGDGLVLAGVPTDAVRASDQGIGQAWSLAIHEHPARLDGILYPSRLNGESNLAVFDRAVGDGLVAMDTRPLLQDTDMIGVLDRFRVTVVPDRLR</sequence>
<evidence type="ECO:0000259" key="1">
    <source>
        <dbReference type="SMART" id="SM00953"/>
    </source>
</evidence>
<dbReference type="Proteomes" id="UP000600449">
    <property type="component" value="Unassembled WGS sequence"/>
</dbReference>
<evidence type="ECO:0000313" key="3">
    <source>
        <dbReference type="Proteomes" id="UP000600449"/>
    </source>
</evidence>
<feature type="domain" description="RES" evidence="1">
    <location>
        <begin position="36"/>
        <end position="181"/>
    </location>
</feature>
<accession>A0A917Q5Q2</accession>
<dbReference type="InterPro" id="IPR014914">
    <property type="entry name" value="RES_dom"/>
</dbReference>
<name>A0A917Q5Q2_9HYPH</name>
<keyword evidence="3" id="KW-1185">Reference proteome</keyword>
<organism evidence="2 3">
    <name type="scientific">Salinarimonas ramus</name>
    <dbReference type="NCBI Taxonomy" id="690164"/>
    <lineage>
        <taxon>Bacteria</taxon>
        <taxon>Pseudomonadati</taxon>
        <taxon>Pseudomonadota</taxon>
        <taxon>Alphaproteobacteria</taxon>
        <taxon>Hyphomicrobiales</taxon>
        <taxon>Salinarimonadaceae</taxon>
        <taxon>Salinarimonas</taxon>
    </lineage>
</organism>
<dbReference type="EMBL" id="BMMF01000004">
    <property type="protein sequence ID" value="GGK29916.1"/>
    <property type="molecule type" value="Genomic_DNA"/>
</dbReference>
<comment type="caution">
    <text evidence="2">The sequence shown here is derived from an EMBL/GenBank/DDBJ whole genome shotgun (WGS) entry which is preliminary data.</text>
</comment>
<dbReference type="AlphaFoldDB" id="A0A917Q5Q2"/>
<reference evidence="2 3" key="1">
    <citation type="journal article" date="2014" name="Int. J. Syst. Evol. Microbiol.">
        <title>Complete genome sequence of Corynebacterium casei LMG S-19264T (=DSM 44701T), isolated from a smear-ripened cheese.</title>
        <authorList>
            <consortium name="US DOE Joint Genome Institute (JGI-PGF)"/>
            <person name="Walter F."/>
            <person name="Albersmeier A."/>
            <person name="Kalinowski J."/>
            <person name="Ruckert C."/>
        </authorList>
    </citation>
    <scope>NUCLEOTIDE SEQUENCE [LARGE SCALE GENOMIC DNA]</scope>
    <source>
        <strain evidence="2 3">CGMCC 1.9161</strain>
    </source>
</reference>
<dbReference type="Pfam" id="PF08808">
    <property type="entry name" value="RES"/>
    <property type="match status" value="1"/>
</dbReference>
<dbReference type="SMART" id="SM00953">
    <property type="entry name" value="RES"/>
    <property type="match status" value="1"/>
</dbReference>
<protein>
    <recommendedName>
        <fullName evidence="1">RES domain-containing protein</fullName>
    </recommendedName>
</protein>